<accession>A0A9Q3FK12</accession>
<evidence type="ECO:0000313" key="2">
    <source>
        <dbReference type="EMBL" id="MBW0538925.1"/>
    </source>
</evidence>
<comment type="caution">
    <text evidence="2">The sequence shown here is derived from an EMBL/GenBank/DDBJ whole genome shotgun (WGS) entry which is preliminary data.</text>
</comment>
<organism evidence="2 3">
    <name type="scientific">Austropuccinia psidii MF-1</name>
    <dbReference type="NCBI Taxonomy" id="1389203"/>
    <lineage>
        <taxon>Eukaryota</taxon>
        <taxon>Fungi</taxon>
        <taxon>Dikarya</taxon>
        <taxon>Basidiomycota</taxon>
        <taxon>Pucciniomycotina</taxon>
        <taxon>Pucciniomycetes</taxon>
        <taxon>Pucciniales</taxon>
        <taxon>Sphaerophragmiaceae</taxon>
        <taxon>Austropuccinia</taxon>
    </lineage>
</organism>
<keyword evidence="3" id="KW-1185">Reference proteome</keyword>
<sequence>MWHPHWPPWNNIGFHWFRSSQCHVGSNREVKDVCRIKLLGIWAPLWTQKALGSNRRKQYPISCLLQRKVIPHPLRNSGTSQKENEAKTTQKNKFSSSPQPKAQISMPVLANMTPSEIQRVVDINQIKRIHFGRMENFSSTKLLIALVKFRPFTTMRQVEANQWDELSKCLFH</sequence>
<proteinExistence type="predicted"/>
<dbReference type="Proteomes" id="UP000765509">
    <property type="component" value="Unassembled WGS sequence"/>
</dbReference>
<evidence type="ECO:0000313" key="3">
    <source>
        <dbReference type="Proteomes" id="UP000765509"/>
    </source>
</evidence>
<reference evidence="2" key="1">
    <citation type="submission" date="2021-03" db="EMBL/GenBank/DDBJ databases">
        <title>Draft genome sequence of rust myrtle Austropuccinia psidii MF-1, a brazilian biotype.</title>
        <authorList>
            <person name="Quecine M.C."/>
            <person name="Pachon D.M.R."/>
            <person name="Bonatelli M.L."/>
            <person name="Correr F.H."/>
            <person name="Franceschini L.M."/>
            <person name="Leite T.F."/>
            <person name="Margarido G.R.A."/>
            <person name="Almeida C.A."/>
            <person name="Ferrarezi J.A."/>
            <person name="Labate C.A."/>
        </authorList>
    </citation>
    <scope>NUCLEOTIDE SEQUENCE</scope>
    <source>
        <strain evidence="2">MF-1</strain>
    </source>
</reference>
<name>A0A9Q3FK12_9BASI</name>
<dbReference type="AlphaFoldDB" id="A0A9Q3FK12"/>
<evidence type="ECO:0000256" key="1">
    <source>
        <dbReference type="SAM" id="MobiDB-lite"/>
    </source>
</evidence>
<feature type="compositionally biased region" description="Polar residues" evidence="1">
    <location>
        <begin position="89"/>
        <end position="101"/>
    </location>
</feature>
<gene>
    <name evidence="2" type="ORF">O181_078640</name>
</gene>
<protein>
    <submittedName>
        <fullName evidence="2">Uncharacterized protein</fullName>
    </submittedName>
</protein>
<feature type="region of interest" description="Disordered" evidence="1">
    <location>
        <begin position="73"/>
        <end position="101"/>
    </location>
</feature>
<dbReference type="EMBL" id="AVOT02043501">
    <property type="protein sequence ID" value="MBW0538925.1"/>
    <property type="molecule type" value="Genomic_DNA"/>
</dbReference>